<geneLocation type="plasmid" evidence="1">
    <name>pFD3.1</name>
</geneLocation>
<organism evidence="1">
    <name type="scientific">Limosilactobacillus reuteri</name>
    <name type="common">Lactobacillus reuteri</name>
    <dbReference type="NCBI Taxonomy" id="1598"/>
    <lineage>
        <taxon>Bacteria</taxon>
        <taxon>Bacillati</taxon>
        <taxon>Bacillota</taxon>
        <taxon>Bacilli</taxon>
        <taxon>Lactobacillales</taxon>
        <taxon>Lactobacillaceae</taxon>
        <taxon>Limosilactobacillus</taxon>
    </lineage>
</organism>
<dbReference type="EMBL" id="MKQH01000010">
    <property type="protein sequence ID" value="OJI11611.1"/>
    <property type="molecule type" value="Genomic_DNA"/>
</dbReference>
<dbReference type="Proteomes" id="UP000184174">
    <property type="component" value="Unassembled WGS sequence"/>
</dbReference>
<sequence>MKENKPATSNSRQKWSHMNPNSTFKVSIDRITIIADYLTQKFDRIARDTFLKLPFIVESGDGFKVIDNSTELVNEGDNQLVEQVAYINVPRFQENKIRIDFNPNHSMDSEAGKWLLDFIANLESKHFTRCDIAFDIFNYEDAKNYRVWNFGQSQNLYFDRNLRLETAYFGAPSSKKQIRMYNKLIEQKRRHKNVPFNIENWWRLELQLRGKSIDAYPYEVKNMLANYYYPEWQSVENPSHKAIVYAMCHEPSIYSTVSKSTQKRWRRIFQASEKHNELALALAEVFVENLRSIDYQLHDIFNRFDVEI</sequence>
<evidence type="ECO:0000313" key="2">
    <source>
        <dbReference type="EMBL" id="OJI11611.1"/>
    </source>
</evidence>
<evidence type="ECO:0000313" key="3">
    <source>
        <dbReference type="EMBL" id="OJI11617.1"/>
    </source>
</evidence>
<protein>
    <submittedName>
        <fullName evidence="1">Replication initiation protein</fullName>
    </submittedName>
</protein>
<name>A0A220IT03_LIMRT</name>
<evidence type="ECO:0000313" key="4">
    <source>
        <dbReference type="Proteomes" id="UP000184174"/>
    </source>
</evidence>
<reference evidence="1" key="2">
    <citation type="submission" date="2017-04" db="EMBL/GenBank/DDBJ databases">
        <title>Recombinant gene expression system in Lactobacillus sp. using various promoters in Escherichia coli-Lactobacillus reuteri shuttle vector.</title>
        <authorList>
            <person name="Pajarillo E.A.B."/>
            <person name="Kang D.-K."/>
        </authorList>
    </citation>
    <scope>NUCLEOTIDE SEQUENCE</scope>
    <source>
        <strain evidence="1">FD3</strain>
        <plasmid evidence="1">pFD3.1</plasmid>
    </source>
</reference>
<dbReference type="EMBL" id="KY930475">
    <property type="protein sequence ID" value="ASI37994.1"/>
    <property type="molecule type" value="Genomic_DNA"/>
</dbReference>
<keyword evidence="1" id="KW-0614">Plasmid</keyword>
<reference evidence="2 4" key="1">
    <citation type="submission" date="2016-10" db="EMBL/GenBank/DDBJ databases">
        <title>Genome sequence of Lactobacillus reuteri 121, a source of glucan and fructan exopolysaccharides.</title>
        <authorList>
            <person name="Gangoiti J."/>
            <person name="Lammerts Van Bueren A."/>
            <person name="Dijkhuizen L."/>
        </authorList>
    </citation>
    <scope>NUCLEOTIDE SEQUENCE [LARGE SCALE GENOMIC DNA]</scope>
    <source>
        <strain evidence="2 4">121</strain>
    </source>
</reference>
<dbReference type="RefSeq" id="WP_072574864.1">
    <property type="nucleotide sequence ID" value="NZ_KY930475.1"/>
</dbReference>
<dbReference type="AlphaFoldDB" id="A0A220IT03"/>
<dbReference type="EMBL" id="MKQH01000010">
    <property type="protein sequence ID" value="OJI11617.1"/>
    <property type="molecule type" value="Genomic_DNA"/>
</dbReference>
<gene>
    <name evidence="2" type="ORF">BJI45_00790</name>
    <name evidence="3" type="ORF">BJI45_00820</name>
</gene>
<accession>A0A220IT03</accession>
<evidence type="ECO:0000313" key="1">
    <source>
        <dbReference type="EMBL" id="ASI37994.1"/>
    </source>
</evidence>
<proteinExistence type="predicted"/>